<evidence type="ECO:0000313" key="2">
    <source>
        <dbReference type="EMBL" id="GAA4949808.1"/>
    </source>
</evidence>
<name>A0AAV3U582_9ALTE</name>
<dbReference type="PROSITE" id="PS51257">
    <property type="entry name" value="PROKAR_LIPOPROTEIN"/>
    <property type="match status" value="1"/>
</dbReference>
<feature type="domain" description="Tll0287-like" evidence="1">
    <location>
        <begin position="60"/>
        <end position="188"/>
    </location>
</feature>
<sequence>MALSIRRYWQLSWLPLLLGCAEQPPQPQAVTTLTDEQKSMVATQGAALLLPFKQQLKAALKNGMAAGPEQALQVCKLQAPGIAKGLSFGEVTVGRSSHKLRNPQNRPSAWLAPVVESFVANPDQGPVSLSLPYELAAYVEPITVQPMCLSCHGSDLAPSLGQRIDALYPEDNALGFAPGDFRGVFWVTFKPRRLPSDSPLQ</sequence>
<organism evidence="2 3">
    <name type="scientific">Halioxenophilus aromaticivorans</name>
    <dbReference type="NCBI Taxonomy" id="1306992"/>
    <lineage>
        <taxon>Bacteria</taxon>
        <taxon>Pseudomonadati</taxon>
        <taxon>Pseudomonadota</taxon>
        <taxon>Gammaproteobacteria</taxon>
        <taxon>Alteromonadales</taxon>
        <taxon>Alteromonadaceae</taxon>
        <taxon>Halioxenophilus</taxon>
    </lineage>
</organism>
<proteinExistence type="predicted"/>
<evidence type="ECO:0000259" key="1">
    <source>
        <dbReference type="Pfam" id="PF11845"/>
    </source>
</evidence>
<gene>
    <name evidence="2" type="ORF">GCM10025791_32590</name>
</gene>
<protein>
    <submittedName>
        <fullName evidence="2">DUF3365 domain-containing protein</fullName>
    </submittedName>
</protein>
<dbReference type="InterPro" id="IPR021796">
    <property type="entry name" value="Tll0287-like_dom"/>
</dbReference>
<accession>A0AAV3U582</accession>
<dbReference type="EMBL" id="BAABLX010000028">
    <property type="protein sequence ID" value="GAA4949808.1"/>
    <property type="molecule type" value="Genomic_DNA"/>
</dbReference>
<reference evidence="3" key="1">
    <citation type="journal article" date="2019" name="Int. J. Syst. Evol. Microbiol.">
        <title>The Global Catalogue of Microorganisms (GCM) 10K type strain sequencing project: providing services to taxonomists for standard genome sequencing and annotation.</title>
        <authorList>
            <consortium name="The Broad Institute Genomics Platform"/>
            <consortium name="The Broad Institute Genome Sequencing Center for Infectious Disease"/>
            <person name="Wu L."/>
            <person name="Ma J."/>
        </authorList>
    </citation>
    <scope>NUCLEOTIDE SEQUENCE [LARGE SCALE GENOMIC DNA]</scope>
    <source>
        <strain evidence="3">JCM 19134</strain>
    </source>
</reference>
<dbReference type="Pfam" id="PF11845">
    <property type="entry name" value="Tll0287-like"/>
    <property type="match status" value="1"/>
</dbReference>
<dbReference type="RefSeq" id="WP_345424699.1">
    <property type="nucleotide sequence ID" value="NZ_AP031496.1"/>
</dbReference>
<dbReference type="Proteomes" id="UP001409585">
    <property type="component" value="Unassembled WGS sequence"/>
</dbReference>
<comment type="caution">
    <text evidence="2">The sequence shown here is derived from an EMBL/GenBank/DDBJ whole genome shotgun (WGS) entry which is preliminary data.</text>
</comment>
<evidence type="ECO:0000313" key="3">
    <source>
        <dbReference type="Proteomes" id="UP001409585"/>
    </source>
</evidence>
<keyword evidence="3" id="KW-1185">Reference proteome</keyword>
<dbReference type="AlphaFoldDB" id="A0AAV3U582"/>